<gene>
    <name evidence="1" type="ORF">A3A58_00765</name>
</gene>
<accession>A0A1G1VCU4</accession>
<sequence>MAEENIELITYQNHTRVLQIENILNNAVQWISEREKNITDSTKARALLQMTPPLIIDIEYPQGSKRDKLFSEADEGFKTTFEEGFVLQILSEIERAVDERASATTYIDIDKPNLVYPAVNIIYRGREKKLGEVRDEGFLRGRTKLLQMLSGEVPLAFWRRDLAGKFLPLERAVDGGEVGFLPTVIPNVLVRYYYGKGAALPLISLEVRPFS</sequence>
<dbReference type="EMBL" id="MHCD01000042">
    <property type="protein sequence ID" value="OGY13126.1"/>
    <property type="molecule type" value="Genomic_DNA"/>
</dbReference>
<evidence type="ECO:0000313" key="1">
    <source>
        <dbReference type="EMBL" id="OGY13126.1"/>
    </source>
</evidence>
<dbReference type="AlphaFoldDB" id="A0A1G1VCU4"/>
<reference evidence="1 2" key="1">
    <citation type="journal article" date="2016" name="Nat. Commun.">
        <title>Thousands of microbial genomes shed light on interconnected biogeochemical processes in an aquifer system.</title>
        <authorList>
            <person name="Anantharaman K."/>
            <person name="Brown C.T."/>
            <person name="Hug L.A."/>
            <person name="Sharon I."/>
            <person name="Castelle C.J."/>
            <person name="Probst A.J."/>
            <person name="Thomas B.C."/>
            <person name="Singh A."/>
            <person name="Wilkins M.J."/>
            <person name="Karaoz U."/>
            <person name="Brodie E.L."/>
            <person name="Williams K.H."/>
            <person name="Hubbard S.S."/>
            <person name="Banfield J.F."/>
        </authorList>
    </citation>
    <scope>NUCLEOTIDE SEQUENCE [LARGE SCALE GENOMIC DNA]</scope>
</reference>
<proteinExistence type="predicted"/>
<protein>
    <submittedName>
        <fullName evidence="1">Uncharacterized protein</fullName>
    </submittedName>
</protein>
<organism evidence="1 2">
    <name type="scientific">Candidatus Blackburnbacteria bacterium RIFCSPLOWO2_01_FULL_41_27</name>
    <dbReference type="NCBI Taxonomy" id="1797520"/>
    <lineage>
        <taxon>Bacteria</taxon>
        <taxon>Candidatus Blackburniibacteriota</taxon>
    </lineage>
</organism>
<dbReference type="Proteomes" id="UP000177685">
    <property type="component" value="Unassembled WGS sequence"/>
</dbReference>
<comment type="caution">
    <text evidence="1">The sequence shown here is derived from an EMBL/GenBank/DDBJ whole genome shotgun (WGS) entry which is preliminary data.</text>
</comment>
<name>A0A1G1VCU4_9BACT</name>
<evidence type="ECO:0000313" key="2">
    <source>
        <dbReference type="Proteomes" id="UP000177685"/>
    </source>
</evidence>